<protein>
    <recommendedName>
        <fullName evidence="10">Major facilitator superfamily (MFS) profile domain-containing protein</fullName>
    </recommendedName>
</protein>
<comment type="subcellular location">
    <subcellularLocation>
        <location evidence="1">Membrane</location>
        <topology evidence="1">Multi-pass membrane protein</topology>
    </subcellularLocation>
</comment>
<keyword evidence="3" id="KW-0813">Transport</keyword>
<comment type="similarity">
    <text evidence="2">Belongs to the major facilitator superfamily. Monocarboxylate porter (TC 2.A.1.13) family.</text>
</comment>
<comment type="caution">
    <text evidence="8">The sequence shown here is derived from an EMBL/GenBank/DDBJ whole genome shotgun (WGS) entry which is preliminary data.</text>
</comment>
<evidence type="ECO:0000256" key="1">
    <source>
        <dbReference type="ARBA" id="ARBA00004141"/>
    </source>
</evidence>
<evidence type="ECO:0000313" key="8">
    <source>
        <dbReference type="EMBL" id="RFU35044.1"/>
    </source>
</evidence>
<dbReference type="EMBL" id="NCSJ02000013">
    <property type="protein sequence ID" value="RFU35044.1"/>
    <property type="molecule type" value="Genomic_DNA"/>
</dbReference>
<feature type="transmembrane region" description="Helical" evidence="7">
    <location>
        <begin position="40"/>
        <end position="58"/>
    </location>
</feature>
<reference evidence="8 9" key="1">
    <citation type="submission" date="2018-05" db="EMBL/GenBank/DDBJ databases">
        <title>Draft genome sequence of Scytalidium lignicola DSM 105466, a ubiquitous saprotrophic fungus.</title>
        <authorList>
            <person name="Buettner E."/>
            <person name="Gebauer A.M."/>
            <person name="Hofrichter M."/>
            <person name="Liers C."/>
            <person name="Kellner H."/>
        </authorList>
    </citation>
    <scope>NUCLEOTIDE SEQUENCE [LARGE SCALE GENOMIC DNA]</scope>
    <source>
        <strain evidence="8 9">DSM 105466</strain>
    </source>
</reference>
<feature type="transmembrane region" description="Helical" evidence="7">
    <location>
        <begin position="70"/>
        <end position="89"/>
    </location>
</feature>
<dbReference type="SUPFAM" id="SSF103473">
    <property type="entry name" value="MFS general substrate transporter"/>
    <property type="match status" value="1"/>
</dbReference>
<dbReference type="InterPro" id="IPR050327">
    <property type="entry name" value="Proton-linked_MCT"/>
</dbReference>
<evidence type="ECO:0000256" key="5">
    <source>
        <dbReference type="ARBA" id="ARBA00022989"/>
    </source>
</evidence>
<feature type="non-terminal residue" evidence="8">
    <location>
        <position position="1"/>
    </location>
</feature>
<dbReference type="OMA" id="VEFAIMS"/>
<feature type="transmembrane region" description="Helical" evidence="7">
    <location>
        <begin position="127"/>
        <end position="147"/>
    </location>
</feature>
<feature type="transmembrane region" description="Helical" evidence="7">
    <location>
        <begin position="95"/>
        <end position="115"/>
    </location>
</feature>
<feature type="transmembrane region" description="Helical" evidence="7">
    <location>
        <begin position="293"/>
        <end position="316"/>
    </location>
</feature>
<organism evidence="8 9">
    <name type="scientific">Scytalidium lignicola</name>
    <name type="common">Hyphomycete</name>
    <dbReference type="NCBI Taxonomy" id="5539"/>
    <lineage>
        <taxon>Eukaryota</taxon>
        <taxon>Fungi</taxon>
        <taxon>Dikarya</taxon>
        <taxon>Ascomycota</taxon>
        <taxon>Pezizomycotina</taxon>
        <taxon>Leotiomycetes</taxon>
        <taxon>Leotiomycetes incertae sedis</taxon>
        <taxon>Scytalidium</taxon>
    </lineage>
</organism>
<dbReference type="Proteomes" id="UP000258309">
    <property type="component" value="Unassembled WGS sequence"/>
</dbReference>
<keyword evidence="4 7" id="KW-0812">Transmembrane</keyword>
<name>A0A3E2HNV5_SCYLI</name>
<accession>A0A3E2HNV5</accession>
<dbReference type="PANTHER" id="PTHR11360:SF224">
    <property type="entry name" value="MAJOR FACILITATOR SUPERFAMILY (MFS) PROFILE DOMAIN-CONTAINING PROTEIN-RELATED"/>
    <property type="match status" value="1"/>
</dbReference>
<keyword evidence="6 7" id="KW-0472">Membrane</keyword>
<evidence type="ECO:0000256" key="4">
    <source>
        <dbReference type="ARBA" id="ARBA00022692"/>
    </source>
</evidence>
<feature type="non-terminal residue" evidence="8">
    <location>
        <position position="374"/>
    </location>
</feature>
<feature type="transmembrane region" description="Helical" evidence="7">
    <location>
        <begin position="264"/>
        <end position="286"/>
    </location>
</feature>
<dbReference type="Gene3D" id="1.20.1250.20">
    <property type="entry name" value="MFS general substrate transporter like domains"/>
    <property type="match status" value="1"/>
</dbReference>
<dbReference type="Pfam" id="PF07690">
    <property type="entry name" value="MFS_1"/>
    <property type="match status" value="1"/>
</dbReference>
<evidence type="ECO:0000256" key="2">
    <source>
        <dbReference type="ARBA" id="ARBA00006727"/>
    </source>
</evidence>
<evidence type="ECO:0008006" key="10">
    <source>
        <dbReference type="Google" id="ProtNLM"/>
    </source>
</evidence>
<feature type="transmembrane region" description="Helical" evidence="7">
    <location>
        <begin position="159"/>
        <end position="179"/>
    </location>
</feature>
<gene>
    <name evidence="8" type="ORF">B7463_g1307</name>
</gene>
<dbReference type="AlphaFoldDB" id="A0A3E2HNV5"/>
<dbReference type="InterPro" id="IPR036259">
    <property type="entry name" value="MFS_trans_sf"/>
</dbReference>
<keyword evidence="5 7" id="KW-1133">Transmembrane helix</keyword>
<sequence>MLVLYSLYFYGISELICAKGIGVFQDYYQDNQLRSYSPSTVSWIPSVESFMLFFWGPVVGKIYDNYGPTWLIRIGTFLHVFGLMMTSISKKYYQIFLSQSVVSAAGASLIFYPTLSAVGTWFRKRRALAFGIMVCGSSLGGVILPIMVDHLVQNLGFGWAMRISAFLILFMLLIVNLTVKSHIPPQPRPLQIMEFLKPFTEIPFLLVAVGSFLLYFGAFLPFNYIIVQGKAAGMSSDLAQYLVPITNAASTFGRVIPGYLGDKYGVFNVFILLTAIAGILDLALWLPATSSGAIISFAALYGAASGGVFSMLPAIVAQISDIRELGPIGGAIVTRDSGGYSGLKIFAGVTLLAGVCFFIFARIAQSGLKIKVKV</sequence>
<feature type="transmembrane region" description="Helical" evidence="7">
    <location>
        <begin position="7"/>
        <end position="28"/>
    </location>
</feature>
<dbReference type="GO" id="GO:0016020">
    <property type="term" value="C:membrane"/>
    <property type="evidence" value="ECO:0007669"/>
    <property type="project" value="UniProtKB-SubCell"/>
</dbReference>
<evidence type="ECO:0000313" key="9">
    <source>
        <dbReference type="Proteomes" id="UP000258309"/>
    </source>
</evidence>
<feature type="transmembrane region" description="Helical" evidence="7">
    <location>
        <begin position="200"/>
        <end position="226"/>
    </location>
</feature>
<dbReference type="PANTHER" id="PTHR11360">
    <property type="entry name" value="MONOCARBOXYLATE TRANSPORTER"/>
    <property type="match status" value="1"/>
</dbReference>
<proteinExistence type="inferred from homology"/>
<feature type="transmembrane region" description="Helical" evidence="7">
    <location>
        <begin position="345"/>
        <end position="364"/>
    </location>
</feature>
<dbReference type="InterPro" id="IPR011701">
    <property type="entry name" value="MFS"/>
</dbReference>
<evidence type="ECO:0000256" key="3">
    <source>
        <dbReference type="ARBA" id="ARBA00022448"/>
    </source>
</evidence>
<dbReference type="OrthoDB" id="5667at2759"/>
<keyword evidence="9" id="KW-1185">Reference proteome</keyword>
<dbReference type="GO" id="GO:0022857">
    <property type="term" value="F:transmembrane transporter activity"/>
    <property type="evidence" value="ECO:0007669"/>
    <property type="project" value="InterPro"/>
</dbReference>
<evidence type="ECO:0000256" key="7">
    <source>
        <dbReference type="SAM" id="Phobius"/>
    </source>
</evidence>
<evidence type="ECO:0000256" key="6">
    <source>
        <dbReference type="ARBA" id="ARBA00023136"/>
    </source>
</evidence>